<dbReference type="Proteomes" id="UP000765802">
    <property type="component" value="Unassembled WGS sequence"/>
</dbReference>
<comment type="caution">
    <text evidence="1">The sequence shown here is derived from an EMBL/GenBank/DDBJ whole genome shotgun (WGS) entry which is preliminary data.</text>
</comment>
<organism evidence="1 2">
    <name type="scientific">Flavihumibacter stibioxidans</name>
    <dbReference type="NCBI Taxonomy" id="1834163"/>
    <lineage>
        <taxon>Bacteria</taxon>
        <taxon>Pseudomonadati</taxon>
        <taxon>Bacteroidota</taxon>
        <taxon>Chitinophagia</taxon>
        <taxon>Chitinophagales</taxon>
        <taxon>Chitinophagaceae</taxon>
        <taxon>Flavihumibacter</taxon>
    </lineage>
</organism>
<proteinExistence type="predicted"/>
<evidence type="ECO:0000313" key="2">
    <source>
        <dbReference type="Proteomes" id="UP000765802"/>
    </source>
</evidence>
<name>A0ABR7M6P4_9BACT</name>
<accession>A0ABR7M6P4</accession>
<reference evidence="1 2" key="1">
    <citation type="submission" date="2016-07" db="EMBL/GenBank/DDBJ databases">
        <title>Genome analysis of Flavihumibacter stibioxidans YS-17.</title>
        <authorList>
            <person name="Shi K."/>
            <person name="Han Y."/>
            <person name="Wang G."/>
        </authorList>
    </citation>
    <scope>NUCLEOTIDE SEQUENCE [LARGE SCALE GENOMIC DNA]</scope>
    <source>
        <strain evidence="1 2">YS-17</strain>
    </source>
</reference>
<keyword evidence="2" id="KW-1185">Reference proteome</keyword>
<dbReference type="Pfam" id="PF05751">
    <property type="entry name" value="FixH"/>
    <property type="match status" value="1"/>
</dbReference>
<protein>
    <recommendedName>
        <fullName evidence="3">FixH protein</fullName>
    </recommendedName>
</protein>
<evidence type="ECO:0008006" key="3">
    <source>
        <dbReference type="Google" id="ProtNLM"/>
    </source>
</evidence>
<dbReference type="InterPro" id="IPR008620">
    <property type="entry name" value="FixH"/>
</dbReference>
<evidence type="ECO:0000313" key="1">
    <source>
        <dbReference type="EMBL" id="MBC6490499.1"/>
    </source>
</evidence>
<dbReference type="EMBL" id="MBUA01000001">
    <property type="protein sequence ID" value="MBC6490499.1"/>
    <property type="molecule type" value="Genomic_DNA"/>
</dbReference>
<sequence length="148" mass="16614">MTMNFGHKLILVFLAFGALMGTLVYMSLNTEFELVSKDYYKDELAYQEVIDASRNANQLNSRLSVAQSDGQVVLQLPGEMTGQAVSGEVYFYCAADSRKDRKIALQTDSQGKQAFEIGKAVVPAGYKVRVNWTAGEKKYYNEVYLRVE</sequence>
<gene>
    <name evidence="1" type="ORF">BC349_05950</name>
</gene>